<evidence type="ECO:0000313" key="2">
    <source>
        <dbReference type="EMBL" id="MBB3157816.1"/>
    </source>
</evidence>
<accession>A0A7W5CHL7</accession>
<dbReference type="RefSeq" id="WP_183419179.1">
    <property type="nucleotide sequence ID" value="NZ_JACHXY010000001.1"/>
</dbReference>
<protein>
    <recommendedName>
        <fullName evidence="1">Immunity protein 35 domain-containing protein</fullName>
    </recommendedName>
</protein>
<evidence type="ECO:0000259" key="1">
    <source>
        <dbReference type="Pfam" id="PF15567"/>
    </source>
</evidence>
<evidence type="ECO:0000313" key="3">
    <source>
        <dbReference type="Proteomes" id="UP000543579"/>
    </source>
</evidence>
<reference evidence="2 3" key="1">
    <citation type="submission" date="2020-08" db="EMBL/GenBank/DDBJ databases">
        <title>Genomic Encyclopedia of Type Strains, Phase III (KMG-III): the genomes of soil and plant-associated and newly described type strains.</title>
        <authorList>
            <person name="Whitman W."/>
        </authorList>
    </citation>
    <scope>NUCLEOTIDE SEQUENCE [LARGE SCALE GENOMIC DNA]</scope>
    <source>
        <strain evidence="2 3">CECT 8356</strain>
    </source>
</reference>
<dbReference type="Proteomes" id="UP000543579">
    <property type="component" value="Unassembled WGS sequence"/>
</dbReference>
<name>A0A7W5CHL7_9MICO</name>
<feature type="domain" description="Immunity protein 35" evidence="1">
    <location>
        <begin position="6"/>
        <end position="73"/>
    </location>
</feature>
<dbReference type="AlphaFoldDB" id="A0A7W5CHL7"/>
<dbReference type="Pfam" id="PF15567">
    <property type="entry name" value="Imm35"/>
    <property type="match status" value="1"/>
</dbReference>
<sequence length="92" mass="10098">MLTKQEAQECAVRYLSSSTESDGVERVILGDPVEAGSNWVFFYQGRGYVERGDLDDMLVGNMPIVVPKDNGVPYALDSQTDVDAQIDRLAQG</sequence>
<gene>
    <name evidence="2" type="ORF">FHS07_001500</name>
</gene>
<comment type="caution">
    <text evidence="2">The sequence shown here is derived from an EMBL/GenBank/DDBJ whole genome shotgun (WGS) entry which is preliminary data.</text>
</comment>
<proteinExistence type="predicted"/>
<dbReference type="InterPro" id="IPR029082">
    <property type="entry name" value="Imm35"/>
</dbReference>
<organism evidence="2 3">
    <name type="scientific">Microbacterium proteolyticum</name>
    <dbReference type="NCBI Taxonomy" id="1572644"/>
    <lineage>
        <taxon>Bacteria</taxon>
        <taxon>Bacillati</taxon>
        <taxon>Actinomycetota</taxon>
        <taxon>Actinomycetes</taxon>
        <taxon>Micrococcales</taxon>
        <taxon>Microbacteriaceae</taxon>
        <taxon>Microbacterium</taxon>
    </lineage>
</organism>
<dbReference type="EMBL" id="JACHXY010000001">
    <property type="protein sequence ID" value="MBB3157816.1"/>
    <property type="molecule type" value="Genomic_DNA"/>
</dbReference>